<dbReference type="PANTHER" id="PTHR13381">
    <property type="entry name" value="RNA POLYMERASE II HOLOENZYME COMPONENT SRB7"/>
    <property type="match status" value="1"/>
</dbReference>
<comment type="caution">
    <text evidence="8">The sequence shown here is derived from an EMBL/GenBank/DDBJ whole genome shotgun (WGS) entry which is preliminary data.</text>
</comment>
<evidence type="ECO:0000256" key="1">
    <source>
        <dbReference type="ARBA" id="ARBA00004123"/>
    </source>
</evidence>
<keyword evidence="9" id="KW-1185">Reference proteome</keyword>
<protein>
    <recommendedName>
        <fullName evidence="6">Mediator of RNA polymerase II transcription subunit 21</fullName>
    </recommendedName>
</protein>
<reference evidence="8" key="2">
    <citation type="journal article" date="2022" name="Res Sq">
        <title>Comparative Genomics Reveals Insights into the Divergent Evolution of Astigmatic Mites and Household Pest Adaptations.</title>
        <authorList>
            <person name="Xiong Q."/>
            <person name="Wan A.T.-Y."/>
            <person name="Liu X.-Y."/>
            <person name="Fung C.S.-H."/>
            <person name="Xiao X."/>
            <person name="Malainual N."/>
            <person name="Hou J."/>
            <person name="Wang L."/>
            <person name="Wang M."/>
            <person name="Yang K."/>
            <person name="Cui Y."/>
            <person name="Leung E."/>
            <person name="Nong W."/>
            <person name="Shin S.-K."/>
            <person name="Au S."/>
            <person name="Jeong K.Y."/>
            <person name="Chew F.T."/>
            <person name="Hui J."/>
            <person name="Leung T.F."/>
            <person name="Tungtrongchitr A."/>
            <person name="Zhong N."/>
            <person name="Liu Z."/>
            <person name="Tsui S."/>
        </authorList>
    </citation>
    <scope>NUCLEOTIDE SEQUENCE</scope>
    <source>
        <strain evidence="8">Derf</strain>
        <tissue evidence="8">Whole organism</tissue>
    </source>
</reference>
<evidence type="ECO:0000256" key="5">
    <source>
        <dbReference type="ARBA" id="ARBA00023242"/>
    </source>
</evidence>
<feature type="compositionally biased region" description="Low complexity" evidence="7">
    <location>
        <begin position="50"/>
        <end position="81"/>
    </location>
</feature>
<organism evidence="8 9">
    <name type="scientific">Dermatophagoides farinae</name>
    <name type="common">American house dust mite</name>
    <dbReference type="NCBI Taxonomy" id="6954"/>
    <lineage>
        <taxon>Eukaryota</taxon>
        <taxon>Metazoa</taxon>
        <taxon>Ecdysozoa</taxon>
        <taxon>Arthropoda</taxon>
        <taxon>Chelicerata</taxon>
        <taxon>Arachnida</taxon>
        <taxon>Acari</taxon>
        <taxon>Acariformes</taxon>
        <taxon>Sarcoptiformes</taxon>
        <taxon>Astigmata</taxon>
        <taxon>Psoroptidia</taxon>
        <taxon>Analgoidea</taxon>
        <taxon>Pyroglyphidae</taxon>
        <taxon>Dermatophagoidinae</taxon>
        <taxon>Dermatophagoides</taxon>
    </lineage>
</organism>
<gene>
    <name evidence="8" type="primary">MED21_2</name>
    <name evidence="8" type="ORF">DERF_004535</name>
</gene>
<comment type="function">
    <text evidence="6">Component of the Mediator complex, a coactivator involved in the regulated transcription of nearly all RNA polymerase II-dependent genes. Mediator functions as a bridge to convey information from gene-specific regulatory proteins to the basal RNA polymerase II transcription machinery. Mediator is recruited to promoters by direct interactions with regulatory proteins and serves as a scaffold for the assembly of a functional preinitiation complex with RNA polymerase II and the general transcription factors.</text>
</comment>
<evidence type="ECO:0000313" key="9">
    <source>
        <dbReference type="Proteomes" id="UP000790347"/>
    </source>
</evidence>
<dbReference type="GO" id="GO:0016592">
    <property type="term" value="C:mediator complex"/>
    <property type="evidence" value="ECO:0007669"/>
    <property type="project" value="UniProtKB-UniRule"/>
</dbReference>
<feature type="region of interest" description="Disordered" evidence="7">
    <location>
        <begin position="50"/>
        <end position="86"/>
    </location>
</feature>
<evidence type="ECO:0000256" key="6">
    <source>
        <dbReference type="RuleBase" id="RU366036"/>
    </source>
</evidence>
<dbReference type="Proteomes" id="UP000790347">
    <property type="component" value="Unassembled WGS sequence"/>
</dbReference>
<dbReference type="EMBL" id="ASGP02000002">
    <property type="protein sequence ID" value="KAH9520851.1"/>
    <property type="molecule type" value="Genomic_DNA"/>
</dbReference>
<reference evidence="8" key="1">
    <citation type="submission" date="2013-05" db="EMBL/GenBank/DDBJ databases">
        <authorList>
            <person name="Yim A.K.Y."/>
            <person name="Chan T.F."/>
            <person name="Ji K.M."/>
            <person name="Liu X.Y."/>
            <person name="Zhou J.W."/>
            <person name="Li R.Q."/>
            <person name="Yang K.Y."/>
            <person name="Li J."/>
            <person name="Li M."/>
            <person name="Law P.T.W."/>
            <person name="Wu Y.L."/>
            <person name="Cai Z.L."/>
            <person name="Qin H."/>
            <person name="Bao Y."/>
            <person name="Leung R.K.K."/>
            <person name="Ng P.K.S."/>
            <person name="Zou J."/>
            <person name="Zhong X.J."/>
            <person name="Ran P.X."/>
            <person name="Zhong N.S."/>
            <person name="Liu Z.G."/>
            <person name="Tsui S.K.W."/>
        </authorList>
    </citation>
    <scope>NUCLEOTIDE SEQUENCE</scope>
    <source>
        <strain evidence="8">Derf</strain>
        <tissue evidence="8">Whole organism</tissue>
    </source>
</reference>
<proteinExistence type="inferred from homology"/>
<comment type="subcellular location">
    <subcellularLocation>
        <location evidence="1 6">Nucleus</location>
    </subcellularLocation>
</comment>
<evidence type="ECO:0000256" key="7">
    <source>
        <dbReference type="SAM" id="MobiDB-lite"/>
    </source>
</evidence>
<accession>A0A922I563</accession>
<keyword evidence="5 6" id="KW-0539">Nucleus</keyword>
<evidence type="ECO:0000256" key="4">
    <source>
        <dbReference type="ARBA" id="ARBA00023163"/>
    </source>
</evidence>
<sequence>MQNWQRMASDRLTQLQDAVNLQAENFCNSIGVLQMYAKESPFAEFNSINKQNQQQQSQSCNATNNNNNNNNQTNNGDNVNSVMLDNSNNSLAKDHIKTSSTATVVTSSSSSKSCLNGSTTSVIGQSPQQSTGKDILMEKLTAKTNNTTSSNNNKQLNEHENSQLFARLIARTAKDIDTLIESLPNTFETESGSSDIHSGSIRQLENDNARCIIELEAVIRRGESLLELIQNALDEIARMQLKSQTLDNFV</sequence>
<keyword evidence="3 6" id="KW-0010">Activator</keyword>
<evidence type="ECO:0000256" key="3">
    <source>
        <dbReference type="ARBA" id="ARBA00023159"/>
    </source>
</evidence>
<evidence type="ECO:0000313" key="8">
    <source>
        <dbReference type="EMBL" id="KAH9520851.1"/>
    </source>
</evidence>
<comment type="similarity">
    <text evidence="6">Belongs to the Mediator complex subunit 21 family.</text>
</comment>
<dbReference type="InterPro" id="IPR021384">
    <property type="entry name" value="Mediator_Med21"/>
</dbReference>
<dbReference type="OrthoDB" id="526653at2759"/>
<comment type="subunit">
    <text evidence="6">Component of the Mediator complex.</text>
</comment>
<dbReference type="GO" id="GO:0006357">
    <property type="term" value="P:regulation of transcription by RNA polymerase II"/>
    <property type="evidence" value="ECO:0007669"/>
    <property type="project" value="TreeGrafter"/>
</dbReference>
<keyword evidence="4 6" id="KW-0804">Transcription</keyword>
<dbReference type="Pfam" id="PF11221">
    <property type="entry name" value="Med21"/>
    <property type="match status" value="1"/>
</dbReference>
<evidence type="ECO:0000256" key="2">
    <source>
        <dbReference type="ARBA" id="ARBA00023015"/>
    </source>
</evidence>
<dbReference type="AlphaFoldDB" id="A0A922I563"/>
<dbReference type="PANTHER" id="PTHR13381:SF0">
    <property type="entry name" value="MEDIATOR OF RNA POLYMERASE II TRANSCRIPTION SUBUNIT 21"/>
    <property type="match status" value="1"/>
</dbReference>
<dbReference type="Gene3D" id="6.10.280.10">
    <property type="entry name" value="Mediator complex, subunit Med21"/>
    <property type="match status" value="1"/>
</dbReference>
<dbReference type="GO" id="GO:0003712">
    <property type="term" value="F:transcription coregulator activity"/>
    <property type="evidence" value="ECO:0007669"/>
    <property type="project" value="TreeGrafter"/>
</dbReference>
<keyword evidence="2 6" id="KW-0805">Transcription regulation</keyword>
<dbReference type="SUPFAM" id="SSF140718">
    <property type="entry name" value="Mediator hinge subcomplex-like"/>
    <property type="match status" value="2"/>
</dbReference>
<name>A0A922I563_DERFA</name>
<dbReference type="InterPro" id="IPR037212">
    <property type="entry name" value="Med7/Med21-like"/>
</dbReference>